<dbReference type="EMBL" id="GL871140">
    <property type="protein sequence ID" value="EGC33468.1"/>
    <property type="molecule type" value="Genomic_DNA"/>
</dbReference>
<keyword evidence="9" id="KW-1185">Reference proteome</keyword>
<dbReference type="PROSITE" id="PS50102">
    <property type="entry name" value="RRM"/>
    <property type="match status" value="2"/>
</dbReference>
<dbReference type="GO" id="GO:0004534">
    <property type="term" value="F:5'-3' RNA exonuclease activity"/>
    <property type="evidence" value="ECO:0000318"/>
    <property type="project" value="GO_Central"/>
</dbReference>
<feature type="domain" description="RRM" evidence="6">
    <location>
        <begin position="272"/>
        <end position="351"/>
    </location>
</feature>
<dbReference type="PROSITE" id="PS51532">
    <property type="entry name" value="PITH"/>
    <property type="match status" value="1"/>
</dbReference>
<dbReference type="Proteomes" id="UP000001064">
    <property type="component" value="Unassembled WGS sequence"/>
</dbReference>
<dbReference type="eggNOG" id="KOG2044">
    <property type="taxonomic scope" value="Eukaryota"/>
</dbReference>
<evidence type="ECO:0000259" key="6">
    <source>
        <dbReference type="PROSITE" id="PS50102"/>
    </source>
</evidence>
<dbReference type="AlphaFoldDB" id="F0ZRF0"/>
<dbReference type="FunCoup" id="F0ZRF0">
    <property type="interactions" value="93"/>
</dbReference>
<feature type="region of interest" description="Disordered" evidence="5">
    <location>
        <begin position="359"/>
        <end position="400"/>
    </location>
</feature>
<dbReference type="Gene3D" id="2.60.120.470">
    <property type="entry name" value="PITH domain"/>
    <property type="match status" value="1"/>
</dbReference>
<evidence type="ECO:0000259" key="7">
    <source>
        <dbReference type="PROSITE" id="PS51532"/>
    </source>
</evidence>
<sequence length="1065" mass="120747">MGIPLFFRWLVENYPKVLANGYIDKIQFDNLYIDMNGVIHNSIKVDKRGKYGLIYKDDIKDEDIKQSVYWRLDQMILSVNPSKLLYIGIDGVPPRAKAVEQRRRRFKSVKESKANILTELKKSKPYVSDEELSEIQSKVFDSNSISPATEFIEKINQWIKEYCEKLSTERPSLTIVLSDSTVPGEGEHKIMDYIRSNHSKLIATGEKQLTHCFYGMDADLIFLGLETHLPNFYILRDSLHLLECKTCDSKDHLSYECKSAYAIKKSLIKKSTVVVLKQVPTSCSEQDIRNLFSFYGNIKKFEAKRSNTKTPSLQVILEFENEETVNLISKTGLAFIVNNRKVPVVVEFLDNPFRSTDDEVVGGLSGTKNEDGDDNETTDKKESNNDEDNQDNNTVVDENVPENTVYIGGLDLLISKFDIKTFFEQFGPIETFTLAKSPRFQKQQYCMVKYKTQESARLAFKSSGIEFFGTVLNIKKVASKTTTATTASTTNSTPVTKATNTEGDAALPTNTTPTPTPTPTSTPTPIKKDDAKKLEAKELKRIENETKTEQFLKQLDEGTPKEVSSFYLSISGWDIDRAYENYIKFGKATLKCPPTKGFVGNAFDFVNLDSFRLYLEYYLLENIDQERREKVDFNRCINDITLLCTLLGNDFVPHLPSFLISFGSLELTLCWYKDWIQKSIETITKDNSQSLHYVTNQEATKIVFENIIPLFESLTKWESYQYPAFLKKQIIKNNRKEMYKQSSSAPPTPSQSTSISTPSAPSTPSTNIHTLKELNGPNNKPLPPPPTPNNQTEEDLLESNKLKASKEIEIKLHEVEKPIEDFNNAVLLADNMTIADLRYPTRRLSTLSPYDSDDYDSFQAIPTTQAPSLNRIEAPKLSENQIKFLDWRKNVTGINKSMEILETIDFNKCYCVNIDKKSISATTPSNSIVSYLGRLLNNEAPPSDTDISIKSIDDSQMIINIGFTKPVKLNTIHFVSEDPSSSSSVPNVIKIYINQPNSIDFSNVDSIKETTCLNFESPDQLKLCSKPYTFNPNLYKSVLDLTILIESNFSNNKNQISSLKKIILS</sequence>
<keyword evidence="2" id="KW-0378">Hydrolase</keyword>
<accession>F0ZRF0</accession>
<feature type="compositionally biased region" description="Low complexity" evidence="5">
    <location>
        <begin position="741"/>
        <end position="766"/>
    </location>
</feature>
<dbReference type="GO" id="GO:0005634">
    <property type="term" value="C:nucleus"/>
    <property type="evidence" value="ECO:0000318"/>
    <property type="project" value="GO_Central"/>
</dbReference>
<keyword evidence="3" id="KW-0269">Exonuclease</keyword>
<dbReference type="InterPro" id="IPR000504">
    <property type="entry name" value="RRM_dom"/>
</dbReference>
<dbReference type="SUPFAM" id="SSF49785">
    <property type="entry name" value="Galactose-binding domain-like"/>
    <property type="match status" value="1"/>
</dbReference>
<keyword evidence="4" id="KW-0694">RNA-binding</keyword>
<keyword evidence="1" id="KW-0540">Nuclease</keyword>
<dbReference type="GO" id="GO:0000956">
    <property type="term" value="P:nuclear-transcribed mRNA catabolic process"/>
    <property type="evidence" value="ECO:0000318"/>
    <property type="project" value="GO_Central"/>
</dbReference>
<dbReference type="PANTHER" id="PTHR12341">
    <property type="entry name" value="5'-&gt;3' EXORIBONUCLEASE"/>
    <property type="match status" value="1"/>
</dbReference>
<dbReference type="GO" id="GO:0003723">
    <property type="term" value="F:RNA binding"/>
    <property type="evidence" value="ECO:0000318"/>
    <property type="project" value="GO_Central"/>
</dbReference>
<evidence type="ECO:0000256" key="3">
    <source>
        <dbReference type="ARBA" id="ARBA00022839"/>
    </source>
</evidence>
<dbReference type="OMA" id="SHIFYGM"/>
<dbReference type="CDD" id="cd00590">
    <property type="entry name" value="RRM_SF"/>
    <property type="match status" value="2"/>
</dbReference>
<dbReference type="VEuPathDB" id="AmoebaDB:DICPUDRAFT_80750"/>
<dbReference type="Pfam" id="PF17846">
    <property type="entry name" value="XRN_M"/>
    <property type="match status" value="1"/>
</dbReference>
<dbReference type="InterPro" id="IPR012677">
    <property type="entry name" value="Nucleotide-bd_a/b_plait_sf"/>
</dbReference>
<feature type="domain" description="RRM" evidence="6">
    <location>
        <begin position="403"/>
        <end position="479"/>
    </location>
</feature>
<proteinExistence type="predicted"/>
<dbReference type="Pfam" id="PF06201">
    <property type="entry name" value="PITH"/>
    <property type="match status" value="1"/>
</dbReference>
<dbReference type="Gene3D" id="3.40.50.12390">
    <property type="match status" value="1"/>
</dbReference>
<evidence type="ECO:0000256" key="5">
    <source>
        <dbReference type="SAM" id="MobiDB-lite"/>
    </source>
</evidence>
<evidence type="ECO:0000256" key="2">
    <source>
        <dbReference type="ARBA" id="ARBA00022801"/>
    </source>
</evidence>
<dbReference type="OrthoDB" id="372487at2759"/>
<dbReference type="InterPro" id="IPR008979">
    <property type="entry name" value="Galactose-bd-like_sf"/>
</dbReference>
<dbReference type="RefSeq" id="XP_003289991.1">
    <property type="nucleotide sequence ID" value="XM_003289943.1"/>
</dbReference>
<dbReference type="InParanoid" id="F0ZRF0"/>
<dbReference type="InterPro" id="IPR035979">
    <property type="entry name" value="RBD_domain_sf"/>
</dbReference>
<protein>
    <recommendedName>
        <fullName evidence="10">RRM domain-containing protein</fullName>
    </recommendedName>
</protein>
<dbReference type="PANTHER" id="PTHR12341:SF71">
    <property type="entry name" value="RRM DOMAIN-CONTAINING PROTEIN"/>
    <property type="match status" value="1"/>
</dbReference>
<dbReference type="STRING" id="5786.F0ZRF0"/>
<dbReference type="InterPro" id="IPR041412">
    <property type="entry name" value="Xrn1_helical"/>
</dbReference>
<gene>
    <name evidence="8" type="ORF">DICPUDRAFT_80750</name>
</gene>
<feature type="domain" description="PITH" evidence="7">
    <location>
        <begin position="889"/>
        <end position="1065"/>
    </location>
</feature>
<dbReference type="InterPro" id="IPR010400">
    <property type="entry name" value="PITH_dom"/>
</dbReference>
<evidence type="ECO:0008006" key="10">
    <source>
        <dbReference type="Google" id="ProtNLM"/>
    </source>
</evidence>
<feature type="region of interest" description="Disordered" evidence="5">
    <location>
        <begin position="482"/>
        <end position="528"/>
    </location>
</feature>
<name>F0ZRF0_DICPU</name>
<evidence type="ECO:0000313" key="9">
    <source>
        <dbReference type="Proteomes" id="UP000001064"/>
    </source>
</evidence>
<dbReference type="GeneID" id="10504359"/>
<organism evidence="8 9">
    <name type="scientific">Dictyostelium purpureum</name>
    <name type="common">Slime mold</name>
    <dbReference type="NCBI Taxonomy" id="5786"/>
    <lineage>
        <taxon>Eukaryota</taxon>
        <taxon>Amoebozoa</taxon>
        <taxon>Evosea</taxon>
        <taxon>Eumycetozoa</taxon>
        <taxon>Dictyostelia</taxon>
        <taxon>Dictyosteliales</taxon>
        <taxon>Dictyosteliaceae</taxon>
        <taxon>Dictyostelium</taxon>
    </lineage>
</organism>
<dbReference type="KEGG" id="dpp:DICPUDRAFT_80750"/>
<evidence type="ECO:0000256" key="4">
    <source>
        <dbReference type="PROSITE-ProRule" id="PRU00176"/>
    </source>
</evidence>
<feature type="region of interest" description="Disordered" evidence="5">
    <location>
        <begin position="737"/>
        <end position="796"/>
    </location>
</feature>
<dbReference type="InterPro" id="IPR037047">
    <property type="entry name" value="PITH_dom_sf"/>
</dbReference>
<dbReference type="Pfam" id="PF00076">
    <property type="entry name" value="RRM_1"/>
    <property type="match status" value="2"/>
</dbReference>
<dbReference type="SUPFAM" id="SSF54928">
    <property type="entry name" value="RNA-binding domain, RBD"/>
    <property type="match status" value="2"/>
</dbReference>
<feature type="compositionally biased region" description="Low complexity" evidence="5">
    <location>
        <begin position="482"/>
        <end position="497"/>
    </location>
</feature>
<evidence type="ECO:0000256" key="1">
    <source>
        <dbReference type="ARBA" id="ARBA00022722"/>
    </source>
</evidence>
<dbReference type="CDD" id="cd18673">
    <property type="entry name" value="PIN_XRN1-2-like"/>
    <property type="match status" value="1"/>
</dbReference>
<dbReference type="GO" id="GO:0005737">
    <property type="term" value="C:cytoplasm"/>
    <property type="evidence" value="ECO:0007669"/>
    <property type="project" value="UniProtKB-ARBA"/>
</dbReference>
<dbReference type="Pfam" id="PF03159">
    <property type="entry name" value="XRN_N"/>
    <property type="match status" value="1"/>
</dbReference>
<dbReference type="SMART" id="SM00360">
    <property type="entry name" value="RRM"/>
    <property type="match status" value="2"/>
</dbReference>
<dbReference type="InterPro" id="IPR027073">
    <property type="entry name" value="5_3_exoribonuclease"/>
</dbReference>
<dbReference type="InterPro" id="IPR004859">
    <property type="entry name" value="Xrn1_N"/>
</dbReference>
<reference evidence="9" key="1">
    <citation type="journal article" date="2011" name="Genome Biol.">
        <title>Comparative genomics of the social amoebae Dictyostelium discoideum and Dictyostelium purpureum.</title>
        <authorList>
            <consortium name="US DOE Joint Genome Institute (JGI-PGF)"/>
            <person name="Sucgang R."/>
            <person name="Kuo A."/>
            <person name="Tian X."/>
            <person name="Salerno W."/>
            <person name="Parikh A."/>
            <person name="Feasley C.L."/>
            <person name="Dalin E."/>
            <person name="Tu H."/>
            <person name="Huang E."/>
            <person name="Barry K."/>
            <person name="Lindquist E."/>
            <person name="Shapiro H."/>
            <person name="Bruce D."/>
            <person name="Schmutz J."/>
            <person name="Salamov A."/>
            <person name="Fey P."/>
            <person name="Gaudet P."/>
            <person name="Anjard C."/>
            <person name="Babu M.M."/>
            <person name="Basu S."/>
            <person name="Bushmanova Y."/>
            <person name="van der Wel H."/>
            <person name="Katoh-Kurasawa M."/>
            <person name="Dinh C."/>
            <person name="Coutinho P.M."/>
            <person name="Saito T."/>
            <person name="Elias M."/>
            <person name="Schaap P."/>
            <person name="Kay R.R."/>
            <person name="Henrissat B."/>
            <person name="Eichinger L."/>
            <person name="Rivero F."/>
            <person name="Putnam N.H."/>
            <person name="West C.M."/>
            <person name="Loomis W.F."/>
            <person name="Chisholm R.L."/>
            <person name="Shaulsky G."/>
            <person name="Strassmann J.E."/>
            <person name="Queller D.C."/>
            <person name="Kuspa A."/>
            <person name="Grigoriev I.V."/>
        </authorList>
    </citation>
    <scope>NUCLEOTIDE SEQUENCE [LARGE SCALE GENOMIC DNA]</scope>
    <source>
        <strain evidence="9">QSDP1</strain>
    </source>
</reference>
<dbReference type="Gene3D" id="3.30.70.330">
    <property type="match status" value="1"/>
</dbReference>
<evidence type="ECO:0000313" key="8">
    <source>
        <dbReference type="EMBL" id="EGC33468.1"/>
    </source>
</evidence>